<dbReference type="AlphaFoldDB" id="A0AAE1UQV9"/>
<evidence type="ECO:0000313" key="3">
    <source>
        <dbReference type="Proteomes" id="UP001291623"/>
    </source>
</evidence>
<dbReference type="CDD" id="cd00143">
    <property type="entry name" value="PP2Cc"/>
    <property type="match status" value="1"/>
</dbReference>
<sequence>MEQCSDHKNHLTAHAQINSSIGIIKMNSLAKRNYAKMLADPENKGSRQNHERIVKSGGHITHDNLGRCLVNNKLAMSRSIGDYDLKPFGVTAVPDTKEIKIKHGKDAFLILTTDGINYVMNDNEIINAVNCCRTAKEAAQYVSDQALLYSSEDNASALIIPFGAWGKFSSLSNNIKFAFGRQLGMSSRH</sequence>
<accession>A0AAE1UQV9</accession>
<evidence type="ECO:0000259" key="1">
    <source>
        <dbReference type="PROSITE" id="PS51746"/>
    </source>
</evidence>
<proteinExistence type="predicted"/>
<dbReference type="InterPro" id="IPR015655">
    <property type="entry name" value="PP2C"/>
</dbReference>
<dbReference type="InterPro" id="IPR036457">
    <property type="entry name" value="PPM-type-like_dom_sf"/>
</dbReference>
<organism evidence="2 3">
    <name type="scientific">Anisodus tanguticus</name>
    <dbReference type="NCBI Taxonomy" id="243964"/>
    <lineage>
        <taxon>Eukaryota</taxon>
        <taxon>Viridiplantae</taxon>
        <taxon>Streptophyta</taxon>
        <taxon>Embryophyta</taxon>
        <taxon>Tracheophyta</taxon>
        <taxon>Spermatophyta</taxon>
        <taxon>Magnoliopsida</taxon>
        <taxon>eudicotyledons</taxon>
        <taxon>Gunneridae</taxon>
        <taxon>Pentapetalae</taxon>
        <taxon>asterids</taxon>
        <taxon>lamiids</taxon>
        <taxon>Solanales</taxon>
        <taxon>Solanaceae</taxon>
        <taxon>Solanoideae</taxon>
        <taxon>Hyoscyameae</taxon>
        <taxon>Anisodus</taxon>
    </lineage>
</organism>
<protein>
    <recommendedName>
        <fullName evidence="1">PPM-type phosphatase domain-containing protein</fullName>
    </recommendedName>
</protein>
<dbReference type="EMBL" id="JAVYJV010000111">
    <property type="protein sequence ID" value="KAK4336611.1"/>
    <property type="molecule type" value="Genomic_DNA"/>
</dbReference>
<comment type="caution">
    <text evidence="2">The sequence shown here is derived from an EMBL/GenBank/DDBJ whole genome shotgun (WGS) entry which is preliminary data.</text>
</comment>
<dbReference type="SUPFAM" id="SSF81606">
    <property type="entry name" value="PP2C-like"/>
    <property type="match status" value="1"/>
</dbReference>
<dbReference type="Pfam" id="PF00481">
    <property type="entry name" value="PP2C"/>
    <property type="match status" value="1"/>
</dbReference>
<reference evidence="2" key="1">
    <citation type="submission" date="2023-12" db="EMBL/GenBank/DDBJ databases">
        <title>Genome assembly of Anisodus tanguticus.</title>
        <authorList>
            <person name="Wang Y.-J."/>
        </authorList>
    </citation>
    <scope>NUCLEOTIDE SEQUENCE</scope>
    <source>
        <strain evidence="2">KB-2021</strain>
        <tissue evidence="2">Leaf</tissue>
    </source>
</reference>
<name>A0AAE1UQV9_9SOLA</name>
<feature type="domain" description="PPM-type phosphatase" evidence="1">
    <location>
        <begin position="1"/>
        <end position="162"/>
    </location>
</feature>
<dbReference type="PROSITE" id="PS51746">
    <property type="entry name" value="PPM_2"/>
    <property type="match status" value="1"/>
</dbReference>
<dbReference type="Gene3D" id="3.60.40.10">
    <property type="entry name" value="PPM-type phosphatase domain"/>
    <property type="match status" value="1"/>
</dbReference>
<dbReference type="Proteomes" id="UP001291623">
    <property type="component" value="Unassembled WGS sequence"/>
</dbReference>
<dbReference type="GO" id="GO:0004722">
    <property type="term" value="F:protein serine/threonine phosphatase activity"/>
    <property type="evidence" value="ECO:0007669"/>
    <property type="project" value="InterPro"/>
</dbReference>
<dbReference type="InterPro" id="IPR001932">
    <property type="entry name" value="PPM-type_phosphatase-like_dom"/>
</dbReference>
<dbReference type="PANTHER" id="PTHR47992">
    <property type="entry name" value="PROTEIN PHOSPHATASE"/>
    <property type="match status" value="1"/>
</dbReference>
<gene>
    <name evidence="2" type="ORF">RND71_043950</name>
</gene>
<keyword evidence="3" id="KW-1185">Reference proteome</keyword>
<evidence type="ECO:0000313" key="2">
    <source>
        <dbReference type="EMBL" id="KAK4336611.1"/>
    </source>
</evidence>